<sequence>MALVFYDIFSLTDVLYDVLQKKCLDISYCAAKIRSTYDLINSKRNEEYCNTIFRNAKVRSNCNHKRQHAQLSDEDIFFKYKSFYEIVDNILSQINTRFHDLNKVSFLSLVDTTKFKDYSKEFPSGALQNLIECYPSIFKKNQRLQNELELLYGDSNYSGVNALKALEMLRQSDVHQDVFQEVYKLFSLVVSLPSTSVSVERSFSCLKRIKTYLRNTISQQRLSSLANISIHRELLSELEGQPSFLDDIIDKFVALKNRRIDLLYKR</sequence>
<dbReference type="PANTHER" id="PTHR45749">
    <property type="match status" value="1"/>
</dbReference>
<dbReference type="PANTHER" id="PTHR45749:SF21">
    <property type="entry name" value="DUF4371 DOMAIN-CONTAINING PROTEIN"/>
    <property type="match status" value="1"/>
</dbReference>
<proteinExistence type="predicted"/>
<keyword evidence="3" id="KW-1185">Reference proteome</keyword>
<dbReference type="Proteomes" id="UP001148838">
    <property type="component" value="Unassembled WGS sequence"/>
</dbReference>
<dbReference type="InterPro" id="IPR008906">
    <property type="entry name" value="HATC_C_dom"/>
</dbReference>
<comment type="caution">
    <text evidence="2">The sequence shown here is derived from an EMBL/GenBank/DDBJ whole genome shotgun (WGS) entry which is preliminary data.</text>
</comment>
<gene>
    <name evidence="2" type="ORF">ANN_13064</name>
</gene>
<evidence type="ECO:0000313" key="3">
    <source>
        <dbReference type="Proteomes" id="UP001148838"/>
    </source>
</evidence>
<reference evidence="2 3" key="1">
    <citation type="journal article" date="2022" name="Allergy">
        <title>Genome assembly and annotation of Periplaneta americana reveal a comprehensive cockroach allergen profile.</title>
        <authorList>
            <person name="Wang L."/>
            <person name="Xiong Q."/>
            <person name="Saelim N."/>
            <person name="Wang L."/>
            <person name="Nong W."/>
            <person name="Wan A.T."/>
            <person name="Shi M."/>
            <person name="Liu X."/>
            <person name="Cao Q."/>
            <person name="Hui J.H.L."/>
            <person name="Sookrung N."/>
            <person name="Leung T.F."/>
            <person name="Tungtrongchitr A."/>
            <person name="Tsui S.K.W."/>
        </authorList>
    </citation>
    <scope>NUCLEOTIDE SEQUENCE [LARGE SCALE GENOMIC DNA]</scope>
    <source>
        <strain evidence="2">PWHHKU_190912</strain>
    </source>
</reference>
<dbReference type="Pfam" id="PF05699">
    <property type="entry name" value="Dimer_Tnp_hAT"/>
    <property type="match status" value="1"/>
</dbReference>
<dbReference type="EMBL" id="JAJSOF020000009">
    <property type="protein sequence ID" value="KAJ4446368.1"/>
    <property type="molecule type" value="Genomic_DNA"/>
</dbReference>
<name>A0ABQ8TIB6_PERAM</name>
<dbReference type="InterPro" id="IPR012337">
    <property type="entry name" value="RNaseH-like_sf"/>
</dbReference>
<organism evidence="2 3">
    <name type="scientific">Periplaneta americana</name>
    <name type="common">American cockroach</name>
    <name type="synonym">Blatta americana</name>
    <dbReference type="NCBI Taxonomy" id="6978"/>
    <lineage>
        <taxon>Eukaryota</taxon>
        <taxon>Metazoa</taxon>
        <taxon>Ecdysozoa</taxon>
        <taxon>Arthropoda</taxon>
        <taxon>Hexapoda</taxon>
        <taxon>Insecta</taxon>
        <taxon>Pterygota</taxon>
        <taxon>Neoptera</taxon>
        <taxon>Polyneoptera</taxon>
        <taxon>Dictyoptera</taxon>
        <taxon>Blattodea</taxon>
        <taxon>Blattoidea</taxon>
        <taxon>Blattidae</taxon>
        <taxon>Blattinae</taxon>
        <taxon>Periplaneta</taxon>
    </lineage>
</organism>
<feature type="domain" description="HAT C-terminal dimerisation" evidence="1">
    <location>
        <begin position="169"/>
        <end position="234"/>
    </location>
</feature>
<accession>A0ABQ8TIB6</accession>
<evidence type="ECO:0000259" key="1">
    <source>
        <dbReference type="Pfam" id="PF05699"/>
    </source>
</evidence>
<dbReference type="SUPFAM" id="SSF53098">
    <property type="entry name" value="Ribonuclease H-like"/>
    <property type="match status" value="1"/>
</dbReference>
<evidence type="ECO:0000313" key="2">
    <source>
        <dbReference type="EMBL" id="KAJ4446368.1"/>
    </source>
</evidence>
<protein>
    <recommendedName>
        <fullName evidence="1">HAT C-terminal dimerisation domain-containing protein</fullName>
    </recommendedName>
</protein>